<dbReference type="Gene3D" id="1.50.10.10">
    <property type="match status" value="1"/>
</dbReference>
<dbReference type="GO" id="GO:0005975">
    <property type="term" value="P:carbohydrate metabolic process"/>
    <property type="evidence" value="ECO:0007669"/>
    <property type="project" value="InterPro"/>
</dbReference>
<dbReference type="OrthoDB" id="9762614at2"/>
<dbReference type="Gene3D" id="1.50.10.20">
    <property type="match status" value="1"/>
</dbReference>
<dbReference type="CDD" id="cd02955">
    <property type="entry name" value="SSP411"/>
    <property type="match status" value="1"/>
</dbReference>
<name>A0A5B7SWP8_9FLAO</name>
<protein>
    <submittedName>
        <fullName evidence="2">Thioredoxin domain-containing protein</fullName>
    </submittedName>
</protein>
<dbReference type="Gene3D" id="3.40.30.10">
    <property type="entry name" value="Glutaredoxin"/>
    <property type="match status" value="1"/>
</dbReference>
<dbReference type="SUPFAM" id="SSF52833">
    <property type="entry name" value="Thioredoxin-like"/>
    <property type="match status" value="1"/>
</dbReference>
<evidence type="ECO:0000313" key="3">
    <source>
        <dbReference type="Proteomes" id="UP000310017"/>
    </source>
</evidence>
<reference evidence="2 3" key="1">
    <citation type="submission" date="2019-05" db="EMBL/GenBank/DDBJ databases">
        <title>Genome sequencing of F202Z8.</title>
        <authorList>
            <person name="Kwon Y.M."/>
        </authorList>
    </citation>
    <scope>NUCLEOTIDE SEQUENCE [LARGE SCALE GENOMIC DNA]</scope>
    <source>
        <strain evidence="2 3">F202Z8</strain>
    </source>
</reference>
<gene>
    <name evidence="2" type="ORF">FGM00_14065</name>
</gene>
<dbReference type="InterPro" id="IPR008928">
    <property type="entry name" value="6-hairpin_glycosidase_sf"/>
</dbReference>
<dbReference type="SUPFAM" id="SSF48208">
    <property type="entry name" value="Six-hairpin glycosidases"/>
    <property type="match status" value="1"/>
</dbReference>
<dbReference type="KEGG" id="asag:FGM00_14065"/>
<dbReference type="PANTHER" id="PTHR42899">
    <property type="entry name" value="SPERMATOGENESIS-ASSOCIATED PROTEIN 20"/>
    <property type="match status" value="1"/>
</dbReference>
<keyword evidence="3" id="KW-1185">Reference proteome</keyword>
<dbReference type="InterPro" id="IPR012341">
    <property type="entry name" value="6hp_glycosidase-like_sf"/>
</dbReference>
<accession>A0A5B7SWP8</accession>
<sequence length="682" mass="78593">MSHTFTNDLIHETSPYLLQHAHNPVNWEAWQPEVLQRAKKENKLLLISIGYAACHWCHVMEHECFEDEAVAQVMNTHFINIKIDREERPDIDHIYMDALQLMTGSGGWPLNIVALPDGRPFWGATYVQKDNWTKVLEQLSKTYQEEPIKVREYAENLANGIKQVNLIPAKPDNTILTTKQLEKVIADWSKYFDTFLGGYKRAPKFMMPVNLNFLLHYSTATNDESVLEYVNTTLTRMAWGGIFDHVAGGFSRYSVDTKWHVPHFEKMLYDNGQLVSLYSQAYAATGNELYKETAERTIDFVQNELMNENNGFYSSLDADSLTPEGKLEEGAYYVWKEEALKKLLGTDFPVFKDYFNINAYGHWEHGNYVLIRDASLNALAMKHDLKPEELQKIINRNLALLATEREKRERPRLDDKILTSWNGLMLKGLTDAYRYFRDKKYVELAIKNALFIEKNMLREDGFLFHNHKNGKSSINGYLEDYAAVIDAYIGLYEVCADAKWLHLAKKLTDYCLENFLDKASGLFFFTSKRDDFIIRRTLETTDNVVPASNSIMAKNLFKLSRFYFEKGYEEQAREMLRHMQENLTENGQNHANWLQLNLLLTQEFYEVAVVGDAYAGKLSDLQKTYLPNVIMAGAGEDSKIPLLSNRFINDRTLLYVCQHGSCKLPVSETSEALDSVSISTGH</sequence>
<dbReference type="RefSeq" id="WP_138853519.1">
    <property type="nucleotide sequence ID" value="NZ_CP040710.1"/>
</dbReference>
<organism evidence="2 3">
    <name type="scientific">Aggregatimonas sangjinii</name>
    <dbReference type="NCBI Taxonomy" id="2583587"/>
    <lineage>
        <taxon>Bacteria</taxon>
        <taxon>Pseudomonadati</taxon>
        <taxon>Bacteroidota</taxon>
        <taxon>Flavobacteriia</taxon>
        <taxon>Flavobacteriales</taxon>
        <taxon>Flavobacteriaceae</taxon>
        <taxon>Aggregatimonas</taxon>
    </lineage>
</organism>
<proteinExistence type="predicted"/>
<feature type="domain" description="Spermatogenesis-associated protein 20-like TRX" evidence="1">
    <location>
        <begin position="6"/>
        <end position="160"/>
    </location>
</feature>
<dbReference type="InterPro" id="IPR036249">
    <property type="entry name" value="Thioredoxin-like_sf"/>
</dbReference>
<evidence type="ECO:0000313" key="2">
    <source>
        <dbReference type="EMBL" id="QCX01180.1"/>
    </source>
</evidence>
<dbReference type="Proteomes" id="UP000310017">
    <property type="component" value="Chromosome"/>
</dbReference>
<dbReference type="AlphaFoldDB" id="A0A5B7SWP8"/>
<dbReference type="InterPro" id="IPR024705">
    <property type="entry name" value="Ssp411"/>
</dbReference>
<dbReference type="Pfam" id="PF03190">
    <property type="entry name" value="Thioredox_DsbH"/>
    <property type="match status" value="1"/>
</dbReference>
<dbReference type="PIRSF" id="PIRSF006402">
    <property type="entry name" value="UCP006402_thioredoxin"/>
    <property type="match status" value="1"/>
</dbReference>
<dbReference type="InterPro" id="IPR004879">
    <property type="entry name" value="Ssp411-like_TRX"/>
</dbReference>
<dbReference type="PANTHER" id="PTHR42899:SF1">
    <property type="entry name" value="SPERMATOGENESIS-ASSOCIATED PROTEIN 20"/>
    <property type="match status" value="1"/>
</dbReference>
<dbReference type="EMBL" id="CP040710">
    <property type="protein sequence ID" value="QCX01180.1"/>
    <property type="molecule type" value="Genomic_DNA"/>
</dbReference>
<evidence type="ECO:0000259" key="1">
    <source>
        <dbReference type="Pfam" id="PF03190"/>
    </source>
</evidence>